<feature type="region of interest" description="Disordered" evidence="1">
    <location>
        <begin position="168"/>
        <end position="188"/>
    </location>
</feature>
<dbReference type="EMBL" id="AP018711">
    <property type="protein sequence ID" value="BBE32387.1"/>
    <property type="molecule type" value="Genomic_DNA"/>
</dbReference>
<sequence length="188" mass="20681">MRFRSLIAATALASLAIMLAGPTFAAKPAPIAAETAAATFNRIDLQIDAPCEIVWSYVIDRSKWKDNFVSRTILEPGPVGELAEYKARLGGQVMARMERTVAYAPNRRLVYLIAADETYTFAAYELTPNSRGCTLQLSISLVSPTHLFSEKSLREAVARETQGLIESDHSKVKALAEQDTSRKSRTSK</sequence>
<dbReference type="RefSeq" id="WP_121050069.1">
    <property type="nucleotide sequence ID" value="NZ_AP018711.1"/>
</dbReference>
<evidence type="ECO:0000313" key="6">
    <source>
        <dbReference type="Proteomes" id="UP000276029"/>
    </source>
</evidence>
<organism evidence="3 5">
    <name type="scientific">Sphingosinicella microcystinivorans</name>
    <dbReference type="NCBI Taxonomy" id="335406"/>
    <lineage>
        <taxon>Bacteria</taxon>
        <taxon>Pseudomonadati</taxon>
        <taxon>Pseudomonadota</taxon>
        <taxon>Alphaproteobacteria</taxon>
        <taxon>Sphingomonadales</taxon>
        <taxon>Sphingosinicellaceae</taxon>
        <taxon>Sphingosinicella</taxon>
    </lineage>
</organism>
<feature type="chain" id="PRO_5042006199" evidence="2">
    <location>
        <begin position="26"/>
        <end position="188"/>
    </location>
</feature>
<dbReference type="Proteomes" id="UP000275727">
    <property type="component" value="Chromosome"/>
</dbReference>
<feature type="compositionally biased region" description="Basic and acidic residues" evidence="1">
    <location>
        <begin position="168"/>
        <end position="182"/>
    </location>
</feature>
<dbReference type="SUPFAM" id="SSF55961">
    <property type="entry name" value="Bet v1-like"/>
    <property type="match status" value="1"/>
</dbReference>
<dbReference type="AlphaFoldDB" id="A0AAD1D2S7"/>
<dbReference type="Proteomes" id="UP000276029">
    <property type="component" value="Unassembled WGS sequence"/>
</dbReference>
<evidence type="ECO:0000313" key="5">
    <source>
        <dbReference type="Proteomes" id="UP000275727"/>
    </source>
</evidence>
<reference evidence="4 6" key="2">
    <citation type="submission" date="2018-10" db="EMBL/GenBank/DDBJ databases">
        <title>Genomic Encyclopedia of Type Strains, Phase IV (KMG-IV): sequencing the most valuable type-strain genomes for metagenomic binning, comparative biology and taxonomic classification.</title>
        <authorList>
            <person name="Goeker M."/>
        </authorList>
    </citation>
    <scope>NUCLEOTIDE SEQUENCE [LARGE SCALE GENOMIC DNA]</scope>
    <source>
        <strain evidence="4 6">DSM 19791</strain>
    </source>
</reference>
<dbReference type="Gene3D" id="3.30.530.20">
    <property type="match status" value="1"/>
</dbReference>
<feature type="signal peptide" evidence="2">
    <location>
        <begin position="1"/>
        <end position="25"/>
    </location>
</feature>
<evidence type="ECO:0000313" key="4">
    <source>
        <dbReference type="EMBL" id="RKS88639.1"/>
    </source>
</evidence>
<accession>A0AAD1D2S7</accession>
<dbReference type="EMBL" id="RBWX01000008">
    <property type="protein sequence ID" value="RKS88639.1"/>
    <property type="molecule type" value="Genomic_DNA"/>
</dbReference>
<gene>
    <name evidence="4" type="ORF">DFR51_1837</name>
    <name evidence="3" type="ORF">SmB9_00450</name>
</gene>
<dbReference type="InterPro" id="IPR023393">
    <property type="entry name" value="START-like_dom_sf"/>
</dbReference>
<name>A0AAD1D2S7_SPHMI</name>
<evidence type="ECO:0000256" key="1">
    <source>
        <dbReference type="SAM" id="MobiDB-lite"/>
    </source>
</evidence>
<dbReference type="InterPro" id="IPR019587">
    <property type="entry name" value="Polyketide_cyclase/dehydratase"/>
</dbReference>
<dbReference type="Pfam" id="PF10604">
    <property type="entry name" value="Polyketide_cyc2"/>
    <property type="match status" value="1"/>
</dbReference>
<proteinExistence type="predicted"/>
<keyword evidence="2" id="KW-0732">Signal</keyword>
<evidence type="ECO:0000256" key="2">
    <source>
        <dbReference type="SAM" id="SignalP"/>
    </source>
</evidence>
<dbReference type="KEGG" id="smic:SmB9_00450"/>
<protein>
    <submittedName>
        <fullName evidence="4">Polyketide cyclase/dehydrase/lipid transport protein</fullName>
    </submittedName>
</protein>
<evidence type="ECO:0000313" key="3">
    <source>
        <dbReference type="EMBL" id="BBE32387.1"/>
    </source>
</evidence>
<keyword evidence="6" id="KW-1185">Reference proteome</keyword>
<reference evidence="3 5" key="1">
    <citation type="submission" date="2018-06" db="EMBL/GenBank/DDBJ databases">
        <title>Complete Genome Sequence of the Microcystin-Degrading Bacterium Sphingosinicella microcystinivorans Strain B-9.</title>
        <authorList>
            <person name="Jin H."/>
            <person name="Nishizawa T."/>
            <person name="Guo Y."/>
            <person name="Nishizawa A."/>
            <person name="Park H."/>
            <person name="Kato H."/>
            <person name="Tsuji K."/>
            <person name="Harada K."/>
        </authorList>
    </citation>
    <scope>NUCLEOTIDE SEQUENCE [LARGE SCALE GENOMIC DNA]</scope>
    <source>
        <strain evidence="3 5">B9</strain>
    </source>
</reference>